<dbReference type="Pfam" id="PF12776">
    <property type="entry name" value="Myb_DNA-bind_3"/>
    <property type="match status" value="1"/>
</dbReference>
<dbReference type="PANTHER" id="PTHR46250:SF15">
    <property type="entry name" value="OS01G0523800 PROTEIN"/>
    <property type="match status" value="1"/>
</dbReference>
<keyword evidence="3" id="KW-1185">Reference proteome</keyword>
<name>A0A9R0JPC7_SPIOL</name>
<dbReference type="PANTHER" id="PTHR46250">
    <property type="entry name" value="MYB/SANT-LIKE DNA-BINDING DOMAIN PROTEIN-RELATED"/>
    <property type="match status" value="1"/>
</dbReference>
<feature type="compositionally biased region" description="Basic residues" evidence="1">
    <location>
        <begin position="191"/>
        <end position="201"/>
    </location>
</feature>
<reference evidence="3" key="1">
    <citation type="journal article" date="2021" name="Nat. Commun.">
        <title>Genomic analyses provide insights into spinach domestication and the genetic basis of agronomic traits.</title>
        <authorList>
            <person name="Cai X."/>
            <person name="Sun X."/>
            <person name="Xu C."/>
            <person name="Sun H."/>
            <person name="Wang X."/>
            <person name="Ge C."/>
            <person name="Zhang Z."/>
            <person name="Wang Q."/>
            <person name="Fei Z."/>
            <person name="Jiao C."/>
            <person name="Wang Q."/>
        </authorList>
    </citation>
    <scope>NUCLEOTIDE SEQUENCE [LARGE SCALE GENOMIC DNA]</scope>
    <source>
        <strain evidence="3">cv. Varoflay</strain>
    </source>
</reference>
<accession>A0A9R0JPC7</accession>
<evidence type="ECO:0000313" key="3">
    <source>
        <dbReference type="Proteomes" id="UP000813463"/>
    </source>
</evidence>
<feature type="region of interest" description="Disordered" evidence="1">
    <location>
        <begin position="161"/>
        <end position="205"/>
    </location>
</feature>
<dbReference type="AlphaFoldDB" id="A0A9R0JPC7"/>
<sequence length="310" mass="34702">MEESSAIGSRRGRNKRFWNSEEDKALIDALHELSTDPRWKCDYGFRNGYMIRLEEMIGKSVPGCGLKASPHIDSRLKTLVGKFRAILQMLATKGFKWDDKKHMISVERSVYEEYCKAHPTCKNLYGASFPHLHVMMEIYGKDFASGKPAEGFQDAVENMEKEEVTQVNNDSSDDDVGGSGIQNMESAPPSKKVKRDKTSKKKGSEKEALSCSSLELACLQNFMKDMNGHLSSMANVWSRADEREQDIADKCNKVLDELLQLDGLSPAEVFEAANILTAQLNKLNIFFKCPTCLKMQYVKSLLGSGDNGCS</sequence>
<protein>
    <submittedName>
        <fullName evidence="4">Uncharacterized protein isoform X2</fullName>
    </submittedName>
</protein>
<feature type="domain" description="Myb/SANT-like" evidence="2">
    <location>
        <begin position="18"/>
        <end position="114"/>
    </location>
</feature>
<proteinExistence type="predicted"/>
<evidence type="ECO:0000259" key="2">
    <source>
        <dbReference type="Pfam" id="PF12776"/>
    </source>
</evidence>
<dbReference type="RefSeq" id="XP_021841673.1">
    <property type="nucleotide sequence ID" value="XM_021985981.2"/>
</dbReference>
<evidence type="ECO:0000256" key="1">
    <source>
        <dbReference type="SAM" id="MobiDB-lite"/>
    </source>
</evidence>
<organism evidence="3 4">
    <name type="scientific">Spinacia oleracea</name>
    <name type="common">Spinach</name>
    <dbReference type="NCBI Taxonomy" id="3562"/>
    <lineage>
        <taxon>Eukaryota</taxon>
        <taxon>Viridiplantae</taxon>
        <taxon>Streptophyta</taxon>
        <taxon>Embryophyta</taxon>
        <taxon>Tracheophyta</taxon>
        <taxon>Spermatophyta</taxon>
        <taxon>Magnoliopsida</taxon>
        <taxon>eudicotyledons</taxon>
        <taxon>Gunneridae</taxon>
        <taxon>Pentapetalae</taxon>
        <taxon>Caryophyllales</taxon>
        <taxon>Chenopodiaceae</taxon>
        <taxon>Chenopodioideae</taxon>
        <taxon>Anserineae</taxon>
        <taxon>Spinacia</taxon>
    </lineage>
</organism>
<evidence type="ECO:0000313" key="4">
    <source>
        <dbReference type="RefSeq" id="XP_021841673.1"/>
    </source>
</evidence>
<gene>
    <name evidence="4" type="primary">LOC110781933</name>
</gene>
<dbReference type="GeneID" id="110781933"/>
<dbReference type="InterPro" id="IPR024752">
    <property type="entry name" value="Myb/SANT-like_dom"/>
</dbReference>
<reference evidence="4" key="2">
    <citation type="submission" date="2025-08" db="UniProtKB">
        <authorList>
            <consortium name="RefSeq"/>
        </authorList>
    </citation>
    <scope>IDENTIFICATION</scope>
    <source>
        <tissue evidence="4">Leaf</tissue>
    </source>
</reference>
<dbReference type="Proteomes" id="UP000813463">
    <property type="component" value="Chromosome 6"/>
</dbReference>